<evidence type="ECO:0000313" key="4">
    <source>
        <dbReference type="EMBL" id="CBY10203.1"/>
    </source>
</evidence>
<evidence type="ECO:0000259" key="3">
    <source>
        <dbReference type="Pfam" id="PF26215"/>
    </source>
</evidence>
<dbReference type="OrthoDB" id="10034600at2759"/>
<dbReference type="PANTHER" id="PTHR21301:SF10">
    <property type="entry name" value="REVERSE TRANSCRIPTASE DOMAIN-CONTAINING PROTEIN"/>
    <property type="match status" value="1"/>
</dbReference>
<evidence type="ECO:0000256" key="1">
    <source>
        <dbReference type="SAM" id="MobiDB-lite"/>
    </source>
</evidence>
<feature type="transmembrane region" description="Helical" evidence="2">
    <location>
        <begin position="252"/>
        <end position="273"/>
    </location>
</feature>
<dbReference type="EMBL" id="FN653053">
    <property type="protein sequence ID" value="CBY10203.1"/>
    <property type="molecule type" value="Genomic_DNA"/>
</dbReference>
<dbReference type="PANTHER" id="PTHR21301">
    <property type="entry name" value="REVERSE TRANSCRIPTASE"/>
    <property type="match status" value="1"/>
</dbReference>
<keyword evidence="2" id="KW-0812">Transmembrane</keyword>
<evidence type="ECO:0000313" key="5">
    <source>
        <dbReference type="Proteomes" id="UP000001307"/>
    </source>
</evidence>
<feature type="region of interest" description="Disordered" evidence="1">
    <location>
        <begin position="44"/>
        <end position="64"/>
    </location>
</feature>
<keyword evidence="2" id="KW-1133">Transmembrane helix</keyword>
<accession>E4XHY7</accession>
<gene>
    <name evidence="4" type="ORF">GSOID_T00011137001</name>
</gene>
<keyword evidence="2" id="KW-0472">Membrane</keyword>
<feature type="compositionally biased region" description="Acidic residues" evidence="1">
    <location>
        <begin position="488"/>
        <end position="499"/>
    </location>
</feature>
<organism evidence="4">
    <name type="scientific">Oikopleura dioica</name>
    <name type="common">Tunicate</name>
    <dbReference type="NCBI Taxonomy" id="34765"/>
    <lineage>
        <taxon>Eukaryota</taxon>
        <taxon>Metazoa</taxon>
        <taxon>Chordata</taxon>
        <taxon>Tunicata</taxon>
        <taxon>Appendicularia</taxon>
        <taxon>Copelata</taxon>
        <taxon>Oikopleuridae</taxon>
        <taxon>Oikopleura</taxon>
    </lineage>
</organism>
<feature type="region of interest" description="Disordered" evidence="1">
    <location>
        <begin position="477"/>
        <end position="504"/>
    </location>
</feature>
<name>E4XHY7_OIKDI</name>
<feature type="compositionally biased region" description="Polar residues" evidence="1">
    <location>
        <begin position="571"/>
        <end position="585"/>
    </location>
</feature>
<protein>
    <recommendedName>
        <fullName evidence="3">Helix-turn-helix domain-containing protein</fullName>
    </recommendedName>
</protein>
<keyword evidence="5" id="KW-1185">Reference proteome</keyword>
<evidence type="ECO:0000256" key="2">
    <source>
        <dbReference type="SAM" id="Phobius"/>
    </source>
</evidence>
<feature type="region of interest" description="Disordered" evidence="1">
    <location>
        <begin position="883"/>
        <end position="908"/>
    </location>
</feature>
<feature type="domain" description="Helix-turn-helix" evidence="3">
    <location>
        <begin position="1376"/>
        <end position="1433"/>
    </location>
</feature>
<feature type="region of interest" description="Disordered" evidence="1">
    <location>
        <begin position="550"/>
        <end position="605"/>
    </location>
</feature>
<dbReference type="InParanoid" id="E4XHY7"/>
<dbReference type="Pfam" id="PF26215">
    <property type="entry name" value="HTH_animal"/>
    <property type="match status" value="1"/>
</dbReference>
<reference evidence="4" key="1">
    <citation type="journal article" date="2010" name="Science">
        <title>Plasticity of animal genome architecture unmasked by rapid evolution of a pelagic tunicate.</title>
        <authorList>
            <person name="Denoeud F."/>
            <person name="Henriet S."/>
            <person name="Mungpakdee S."/>
            <person name="Aury J.M."/>
            <person name="Da Silva C."/>
            <person name="Brinkmann H."/>
            <person name="Mikhaleva J."/>
            <person name="Olsen L.C."/>
            <person name="Jubin C."/>
            <person name="Canestro C."/>
            <person name="Bouquet J.M."/>
            <person name="Danks G."/>
            <person name="Poulain J."/>
            <person name="Campsteijn C."/>
            <person name="Adamski M."/>
            <person name="Cross I."/>
            <person name="Yadetie F."/>
            <person name="Muffato M."/>
            <person name="Louis A."/>
            <person name="Butcher S."/>
            <person name="Tsagkogeorga G."/>
            <person name="Konrad A."/>
            <person name="Singh S."/>
            <person name="Jensen M.F."/>
            <person name="Cong E.H."/>
            <person name="Eikeseth-Otteraa H."/>
            <person name="Noel B."/>
            <person name="Anthouard V."/>
            <person name="Porcel B.M."/>
            <person name="Kachouri-Lafond R."/>
            <person name="Nishino A."/>
            <person name="Ugolini M."/>
            <person name="Chourrout P."/>
            <person name="Nishida H."/>
            <person name="Aasland R."/>
            <person name="Huzurbazar S."/>
            <person name="Westhof E."/>
            <person name="Delsuc F."/>
            <person name="Lehrach H."/>
            <person name="Reinhardt R."/>
            <person name="Weissenbach J."/>
            <person name="Roy S.W."/>
            <person name="Artiguenave F."/>
            <person name="Postlethwait J.H."/>
            <person name="Manak J.R."/>
            <person name="Thompson E.M."/>
            <person name="Jaillon O."/>
            <person name="Du Pasquier L."/>
            <person name="Boudinot P."/>
            <person name="Liberles D.A."/>
            <person name="Volff J.N."/>
            <person name="Philippe H."/>
            <person name="Lenhard B."/>
            <person name="Roest Crollius H."/>
            <person name="Wincker P."/>
            <person name="Chourrout D."/>
        </authorList>
    </citation>
    <scope>NUCLEOTIDE SEQUENCE [LARGE SCALE GENOMIC DNA]</scope>
</reference>
<proteinExistence type="predicted"/>
<feature type="compositionally biased region" description="Polar residues" evidence="1">
    <location>
        <begin position="760"/>
        <end position="779"/>
    </location>
</feature>
<sequence>MSADGEWAWDRFKGSPELWKIMYHSSPFDFLTDPRAGDATKLALTEPSSTSDEHPRFYDPALTKKSSKRSAPRVKYDLTLFKLCFGQSIRRPRSPDRIFLNDNNEDTTDLRYRTPPMEDFCEYHEPDGYTPLHFEPLNASQYRVYFTGTQPLNTQNPSFLDADRVARNRNWFRAGSTYHRYYTGKLREEEGDLTSMDQQGLRYTFNLQLKANSELPSNVQFSKAEIKRVRYMVDSLLGAFDPTSKYFRKDIFIYYNIVISITLLGNLISLLSLNPANPVTHHDSFQSFGHELLASLYEYPDAKKIMRREKPSSVLRRLSKFSCLAPLASDRDLFRRFMGKDDSLTSECYLLNPIDVALLSSSLLLIPKFERDLFVCHCFHNGSPVGTVMATVPDRNVHVAPHEIPLRLSDIPLSNKTTAPATDTKQKNLDRKVIKAFSAPSAKLAVYTAASAGMPVLPLQPDIADIDELVTEASVSETTSVLSGSSSDDSDSTTEECLTDSESLVSQTTTSFIPEYDHEMPPLSLACFSSWVYILKQAAAVRANSERSMDMSSLNAPAPSDVVSEPETPPKSVSKTPANPLSYNSFGEPKVPLAPSPSSTNSGGTLPGPFDYATVKTAQQHLADLHYMFASRIIHRGTTRELFFLAMSTNCTQYLGHARCLVGLTQEQRRQVIGPFTAEEKSKFNARFHPTRLEHTIKLENYARLYEISIPDTSADFPPLPEQPPAFKYIEERQRREARSNYKESLPHGAFGMRGAGQFPSANDTDVQSTSSSDLQTLENRSHLPGASKPDPTDAQPELPEENPVVVTQLRGPYLAHTDEPTPLNFDEYLNALDRDLRYGPLHFDSSNRQDSAGSPNKDPIDLWLKTPQVLSAMEPDHLEAISLRSSPTERRPPSIAPSSVEPRSEYYNSVEDKQTRDLLQRQQAQQNLFPTGMTQTAYNLNCHEFQVPSARVKTEQHRACLVLPPTVVPVFYESHLSDSRKPAKSVSHVQSVASTHCVSMVHPVKPEYSSVKYDLAPDAFRLLFIRENIRWEHQDDDDNPRRFRYNEEVKTLSEFIRIDPVTRTKYFPAGSFNQILAQYFYPRSHVELFNKLIKTMKPFLSSSTFHKIRPSYGLKRAYGLVKKHKEGSPCRPIISNIGAITSGLESYLLTVLKKFEPSFKYEVNSTKDFKNKLLKMRSKFDPKKHTVVSYDISKMFPSINLSTLIPKICDKIYESPDQYFNIEIKKDGSSCDFPPRNIFENLLKQGLQYFTAFATQNKFYRQLSGCAMGSSTSPVLASILCSFFEKEFIDPQVAVGNVLLYTRYVDDICAVVEKDKIDHLHNILNSWDPDIKFTRELSVDHRLKFLDCVVKYDKDTKQLEIETFFKNKNNRPLQNFQAVTPKSQKEGLLIGEIHRVNNTCTKNSDLEKSLKDLTTQFVQNGYPSHYVTQNIKQVKENGFKTREKDPNIEIRHYLKLDFTNPRCDKIGKKLTQIVRKATPKFKLVVAFKPIRLKNAISHRLKNKIPEDEKAGLCYQFECSCGEKYIGETLRPLKDRSADHCVPSSVSNVRKHFEDCPTFVRNFRSHVAEPNKSNTRLFTKFAKSHFKVVSSNLKQYRQRTLVESYLIKLNNPKLNDQVKFAKTIFL</sequence>
<dbReference type="CDD" id="cd00304">
    <property type="entry name" value="RT_like"/>
    <property type="match status" value="1"/>
</dbReference>
<feature type="compositionally biased region" description="Basic and acidic residues" evidence="1">
    <location>
        <begin position="734"/>
        <end position="746"/>
    </location>
</feature>
<feature type="compositionally biased region" description="Low complexity" evidence="1">
    <location>
        <begin position="477"/>
        <end position="487"/>
    </location>
</feature>
<dbReference type="Proteomes" id="UP000001307">
    <property type="component" value="Unassembled WGS sequence"/>
</dbReference>
<feature type="region of interest" description="Disordered" evidence="1">
    <location>
        <begin position="734"/>
        <end position="799"/>
    </location>
</feature>
<dbReference type="InterPro" id="IPR058912">
    <property type="entry name" value="HTH_animal"/>
</dbReference>